<keyword evidence="2" id="KW-0812">Transmembrane</keyword>
<feature type="compositionally biased region" description="Basic and acidic residues" evidence="1">
    <location>
        <begin position="253"/>
        <end position="269"/>
    </location>
</feature>
<proteinExistence type="predicted"/>
<dbReference type="OrthoDB" id="3216233at2"/>
<keyword evidence="2" id="KW-0472">Membrane</keyword>
<dbReference type="AlphaFoldDB" id="A0A1H3LS75"/>
<accession>A0A1H3LS75</accession>
<name>A0A1H3LS75_9ACTN</name>
<evidence type="ECO:0000313" key="4">
    <source>
        <dbReference type="Proteomes" id="UP000199632"/>
    </source>
</evidence>
<dbReference type="EMBL" id="FNQB01000001">
    <property type="protein sequence ID" value="SDY66715.1"/>
    <property type="molecule type" value="Genomic_DNA"/>
</dbReference>
<protein>
    <submittedName>
        <fullName evidence="3">Uncharacterized protein</fullName>
    </submittedName>
</protein>
<evidence type="ECO:0000256" key="2">
    <source>
        <dbReference type="SAM" id="Phobius"/>
    </source>
</evidence>
<dbReference type="Proteomes" id="UP000199632">
    <property type="component" value="Unassembled WGS sequence"/>
</dbReference>
<feature type="transmembrane region" description="Helical" evidence="2">
    <location>
        <begin position="12"/>
        <end position="30"/>
    </location>
</feature>
<evidence type="ECO:0000256" key="1">
    <source>
        <dbReference type="SAM" id="MobiDB-lite"/>
    </source>
</evidence>
<feature type="region of interest" description="Disordered" evidence="1">
    <location>
        <begin position="249"/>
        <end position="269"/>
    </location>
</feature>
<gene>
    <name evidence="3" type="ORF">SAMN05421684_0906</name>
</gene>
<reference evidence="4" key="1">
    <citation type="submission" date="2016-10" db="EMBL/GenBank/DDBJ databases">
        <authorList>
            <person name="Varghese N."/>
            <person name="Submissions S."/>
        </authorList>
    </citation>
    <scope>NUCLEOTIDE SEQUENCE [LARGE SCALE GENOMIC DNA]</scope>
    <source>
        <strain evidence="4">DSM 44718</strain>
    </source>
</reference>
<organism evidence="3 4">
    <name type="scientific">Asanoa ishikariensis</name>
    <dbReference type="NCBI Taxonomy" id="137265"/>
    <lineage>
        <taxon>Bacteria</taxon>
        <taxon>Bacillati</taxon>
        <taxon>Actinomycetota</taxon>
        <taxon>Actinomycetes</taxon>
        <taxon>Micromonosporales</taxon>
        <taxon>Micromonosporaceae</taxon>
        <taxon>Asanoa</taxon>
    </lineage>
</organism>
<keyword evidence="2" id="KW-1133">Transmembrane helix</keyword>
<feature type="transmembrane region" description="Helical" evidence="2">
    <location>
        <begin position="36"/>
        <end position="60"/>
    </location>
</feature>
<evidence type="ECO:0000313" key="3">
    <source>
        <dbReference type="EMBL" id="SDY66715.1"/>
    </source>
</evidence>
<keyword evidence="4" id="KW-1185">Reference proteome</keyword>
<dbReference type="RefSeq" id="WP_090787538.1">
    <property type="nucleotide sequence ID" value="NZ_BOND01000015.1"/>
</dbReference>
<sequence>MPTEVKGLVLRVLNYTVVVVGLASGIAQLADFPAGVARIILRAVLISCVLYLAARLWLVYFRAHVKRLRTELEKVTQLLDMHQAGHQRYRDAIERISDRETPLFRETLEVTVTVGTDDDSDLIVEKRQTTPNPRVTHLTMRPIIPSDDERVVRLEEIDFKAELRDGAGSITPLPLRERIGLLRVWLVFDPALTHETRWEVEYHPKGLWRPLRERGWDRLGWDDRLPTANGAPSALTSFVVRFVFPRSDQPPSVKERRGYGELDEPARDERTEEWVIVWRDEKPAGRHYEWDLNQTHPIP</sequence>